<keyword evidence="5" id="KW-1185">Reference proteome</keyword>
<reference evidence="4 5" key="1">
    <citation type="submission" date="2021-04" db="EMBL/GenBank/DDBJ databases">
        <authorList>
            <person name="Rodrigo-Torres L."/>
            <person name="Arahal R. D."/>
            <person name="Lucena T."/>
        </authorList>
    </citation>
    <scope>NUCLEOTIDE SEQUENCE [LARGE SCALE GENOMIC DNA]</scope>
    <source>
        <strain evidence="4 5">CECT 9623</strain>
    </source>
</reference>
<dbReference type="RefSeq" id="WP_215236662.1">
    <property type="nucleotide sequence ID" value="NZ_CAJRAU010000013.1"/>
</dbReference>
<dbReference type="InterPro" id="IPR045619">
    <property type="entry name" value="DUF6443"/>
</dbReference>
<evidence type="ECO:0000313" key="4">
    <source>
        <dbReference type="EMBL" id="CAG5074756.1"/>
    </source>
</evidence>
<evidence type="ECO:0000256" key="1">
    <source>
        <dbReference type="SAM" id="MobiDB-lite"/>
    </source>
</evidence>
<feature type="region of interest" description="Disordered" evidence="1">
    <location>
        <begin position="923"/>
        <end position="964"/>
    </location>
</feature>
<feature type="chain" id="PRO_5045232882" description="DUF6443 domain-containing protein" evidence="2">
    <location>
        <begin position="20"/>
        <end position="1104"/>
    </location>
</feature>
<sequence length="1104" mass="121436">MKKHFIAILLCTLSLGVFAQQTNTRNYIIKKTYKQSGANPEDISKVVTQVQYFDGLGRPIQNVTVGQSPSGQDFVEPIEYDAAGRIIKKYLPYVSGGNGAYQSNALSAAGSWYTANSAGLQATDLGRPYEETTFEPSPLSRVSGQRAPGNKSAASAVKYKVNTASEVKRYDYNPAQNSIAFLGNYAAGTLLRKLFTDEQGNVTNEYTDMLGQLVCRQVIASAQATLSTYYIYDDLGLLRAVLQPNYQDNPSITGNAFTYDYDDRGRMIGKNVPGAGKTEYVFDQYDRLALSRDANQLKRGVWAFTKFDALDRPVITGEINSASTRTDWSVMVDALTQHHEDRNNAIVAGYTLGKTAPKTAVESNVLTVTFYDDYAFSKAAYFAFDNLIVPSFNANVKGQVTGSRVRMLPGNAAQGGFLTNVVYYDAEYRPIQYTRDLYDLGAGRYERRHNTYKYDIAPILHTEEIVHWHSASEGYALAREFTYDHADRLLTVAEQVATPVDVHDGITAAYRYNALGSLQSKWFYNVKDNKYRLRTDHTYNIRGWQTDGKTVYKKDEGGSDKPFFGFGITYANGNNYTNGNISQMHWMKKDDAAFTKGLSFSYDGASRLTGSTGMNGYVNTESGITYDKNGNLKTLVRAGAAPDNLAYAYSANDNRLTSLTDGSGSNLGVKNGASSYAYDDNGNMTTDGNRSAAITYNYLNLPKTVTMNGKTQVYDYDAAGGKHKYVADTLTLKYEGPFEYRQVGANNILYRVSLSEGQAKLKNGLAKFEYYLKDHLGNVRVVFDQSGAIKQQTDYYPFGLSVSGDPAGTTQAVRNGNNRQLYNGKELQVGSGYLDYGARMYMPEVARFSSVDPMAEQGRRWSPYNYAFNNPMRFIDPDGMWPWSVNVRSFAPFREFGGWFKGDNRGYSSASNASARLSQSFTVDPSTHSYSGGQASSSPSSHPLLGNATAKDDRGSISNFNATSNKDGSNTVSFTASMAGHNPIVANFGVPTPDINVNTDFTMTENVKAGTMDVSAVQTGDAFPAAETLIGDTKGNQLFIGVSPANGNPYSSLRGDNNNRAMMSANFRVTMDSKGVFTGVQQGKTTYTIAEWNDMNRQKPTTQP</sequence>
<feature type="region of interest" description="Disordered" evidence="1">
    <location>
        <begin position="131"/>
        <end position="151"/>
    </location>
</feature>
<feature type="compositionally biased region" description="Low complexity" evidence="1">
    <location>
        <begin position="926"/>
        <end position="943"/>
    </location>
</feature>
<dbReference type="InterPro" id="IPR050708">
    <property type="entry name" value="T6SS_VgrG/RHS"/>
</dbReference>
<protein>
    <recommendedName>
        <fullName evidence="3">DUF6443 domain-containing protein</fullName>
    </recommendedName>
</protein>
<evidence type="ECO:0000259" key="3">
    <source>
        <dbReference type="Pfam" id="PF20041"/>
    </source>
</evidence>
<evidence type="ECO:0000313" key="5">
    <source>
        <dbReference type="Proteomes" id="UP000679725"/>
    </source>
</evidence>
<dbReference type="PANTHER" id="PTHR32305">
    <property type="match status" value="1"/>
</dbReference>
<dbReference type="InterPro" id="IPR006530">
    <property type="entry name" value="YD"/>
</dbReference>
<dbReference type="NCBIfam" id="TIGR01643">
    <property type="entry name" value="YD_repeat_2x"/>
    <property type="match status" value="1"/>
</dbReference>
<keyword evidence="2" id="KW-0732">Signal</keyword>
<feature type="signal peptide" evidence="2">
    <location>
        <begin position="1"/>
        <end position="19"/>
    </location>
</feature>
<proteinExistence type="predicted"/>
<dbReference type="Pfam" id="PF20041">
    <property type="entry name" value="DUF6443"/>
    <property type="match status" value="1"/>
</dbReference>
<dbReference type="NCBIfam" id="TIGR03696">
    <property type="entry name" value="Rhs_assc_core"/>
    <property type="match status" value="1"/>
</dbReference>
<dbReference type="InterPro" id="IPR022385">
    <property type="entry name" value="Rhs_assc_core"/>
</dbReference>
<dbReference type="EMBL" id="CAJRAU010000013">
    <property type="protein sequence ID" value="CAG5074756.1"/>
    <property type="molecule type" value="Genomic_DNA"/>
</dbReference>
<organism evidence="4 5">
    <name type="scientific">Dyadobacter linearis</name>
    <dbReference type="NCBI Taxonomy" id="2823330"/>
    <lineage>
        <taxon>Bacteria</taxon>
        <taxon>Pseudomonadati</taxon>
        <taxon>Bacteroidota</taxon>
        <taxon>Cytophagia</taxon>
        <taxon>Cytophagales</taxon>
        <taxon>Spirosomataceae</taxon>
        <taxon>Dyadobacter</taxon>
    </lineage>
</organism>
<gene>
    <name evidence="4" type="ORF">DYBT9623_05444</name>
</gene>
<dbReference type="Gene3D" id="2.180.10.10">
    <property type="entry name" value="RHS repeat-associated core"/>
    <property type="match status" value="1"/>
</dbReference>
<dbReference type="Proteomes" id="UP000679725">
    <property type="component" value="Unassembled WGS sequence"/>
</dbReference>
<name>A0ABM8UYK2_9BACT</name>
<comment type="caution">
    <text evidence="4">The sequence shown here is derived from an EMBL/GenBank/DDBJ whole genome shotgun (WGS) entry which is preliminary data.</text>
</comment>
<evidence type="ECO:0000256" key="2">
    <source>
        <dbReference type="SAM" id="SignalP"/>
    </source>
</evidence>
<accession>A0ABM8UYK2</accession>
<dbReference type="PANTHER" id="PTHR32305:SF15">
    <property type="entry name" value="PROTEIN RHSA-RELATED"/>
    <property type="match status" value="1"/>
</dbReference>
<feature type="domain" description="DUF6443" evidence="3">
    <location>
        <begin position="32"/>
        <end position="156"/>
    </location>
</feature>